<evidence type="ECO:0008006" key="3">
    <source>
        <dbReference type="Google" id="ProtNLM"/>
    </source>
</evidence>
<accession>A0ABN9LU23</accession>
<evidence type="ECO:0000313" key="1">
    <source>
        <dbReference type="EMBL" id="CAJ0947674.1"/>
    </source>
</evidence>
<dbReference type="Proteomes" id="UP001176940">
    <property type="component" value="Unassembled WGS sequence"/>
</dbReference>
<gene>
    <name evidence="1" type="ORF">RIMI_LOCUS11788936</name>
</gene>
<protein>
    <recommendedName>
        <fullName evidence="3">Maturase K</fullName>
    </recommendedName>
</protein>
<comment type="caution">
    <text evidence="1">The sequence shown here is derived from an EMBL/GenBank/DDBJ whole genome shotgun (WGS) entry which is preliminary data.</text>
</comment>
<reference evidence="1" key="1">
    <citation type="submission" date="2023-07" db="EMBL/GenBank/DDBJ databases">
        <authorList>
            <person name="Stuckert A."/>
        </authorList>
    </citation>
    <scope>NUCLEOTIDE SEQUENCE</scope>
</reference>
<name>A0ABN9LU23_9NEOB</name>
<keyword evidence="2" id="KW-1185">Reference proteome</keyword>
<organism evidence="1 2">
    <name type="scientific">Ranitomeya imitator</name>
    <name type="common">mimic poison frog</name>
    <dbReference type="NCBI Taxonomy" id="111125"/>
    <lineage>
        <taxon>Eukaryota</taxon>
        <taxon>Metazoa</taxon>
        <taxon>Chordata</taxon>
        <taxon>Craniata</taxon>
        <taxon>Vertebrata</taxon>
        <taxon>Euteleostomi</taxon>
        <taxon>Amphibia</taxon>
        <taxon>Batrachia</taxon>
        <taxon>Anura</taxon>
        <taxon>Neobatrachia</taxon>
        <taxon>Hyloidea</taxon>
        <taxon>Dendrobatidae</taxon>
        <taxon>Dendrobatinae</taxon>
        <taxon>Ranitomeya</taxon>
    </lineage>
</organism>
<proteinExistence type="predicted"/>
<dbReference type="EMBL" id="CAUEEQ010027129">
    <property type="protein sequence ID" value="CAJ0947674.1"/>
    <property type="molecule type" value="Genomic_DNA"/>
</dbReference>
<evidence type="ECO:0000313" key="2">
    <source>
        <dbReference type="Proteomes" id="UP001176940"/>
    </source>
</evidence>
<sequence>MKKTCDASPLGFCLKPAFKEKTWPVIQLTNLEHEYRMRLLIEHWNYCRSLVEVPCWLKPILSFNSLFFQFDCYFYFDKALPIGFTLSYFESFSSFLETFISYGKVWHSMNI</sequence>